<sequence>MASRRKLMSSFQRKKFGFYRPHTHLGFDNFCSKTGEYMPSMTRQTEMEACDIHNILKQFSQRGFEELVRQNAAAGQYNDLTDLPDYQEALDIVIKADTAFAALPSQIRERFSNNPQRFVEFLADPANQDEAINLGLATDTRPPPPPPKPPAESSAPPADPPKK</sequence>
<protein>
    <submittedName>
        <fullName evidence="2">Internal scaffolding protein</fullName>
    </submittedName>
</protein>
<dbReference type="Pfam" id="PF09675">
    <property type="entry name" value="Chlamy_scaf"/>
    <property type="match status" value="1"/>
</dbReference>
<evidence type="ECO:0000313" key="2">
    <source>
        <dbReference type="EMBL" id="QCQ84856.1"/>
    </source>
</evidence>
<feature type="region of interest" description="Disordered" evidence="1">
    <location>
        <begin position="129"/>
        <end position="163"/>
    </location>
</feature>
<dbReference type="InterPro" id="IPR014131">
    <property type="entry name" value="Chlamydia_phage_Vp3"/>
</dbReference>
<name>A0A4P8PLQ8_9VIRU</name>
<organism evidence="2">
    <name type="scientific">Blackfly microvirus SF02</name>
    <dbReference type="NCBI Taxonomy" id="2576452"/>
    <lineage>
        <taxon>Viruses</taxon>
        <taxon>Monodnaviria</taxon>
        <taxon>Sangervirae</taxon>
        <taxon>Phixviricota</taxon>
        <taxon>Malgrandaviricetes</taxon>
        <taxon>Petitvirales</taxon>
        <taxon>Microviridae</taxon>
        <taxon>Microvirus</taxon>
    </lineage>
</organism>
<reference evidence="2" key="1">
    <citation type="submission" date="2018-12" db="EMBL/GenBank/DDBJ databases">
        <title>Singled stranded DNA viruses identified in blackflies (Austrosimulium ungulatum) sampled in New Zealand.</title>
        <authorList>
            <person name="Kraberger S."/>
            <person name="Fontenele R.S."/>
            <person name="Schmidlin K."/>
            <person name="Walters M."/>
            <person name="Varsani A."/>
        </authorList>
    </citation>
    <scope>NUCLEOTIDE SEQUENCE [LARGE SCALE GENOMIC DNA]</scope>
    <source>
        <strain evidence="2">106</strain>
    </source>
</reference>
<evidence type="ECO:0000256" key="1">
    <source>
        <dbReference type="SAM" id="MobiDB-lite"/>
    </source>
</evidence>
<accession>A0A4P8PLQ8</accession>
<proteinExistence type="predicted"/>
<dbReference type="EMBL" id="MK249179">
    <property type="protein sequence ID" value="QCQ84856.1"/>
    <property type="molecule type" value="Genomic_DNA"/>
</dbReference>
<dbReference type="Proteomes" id="UP000322922">
    <property type="component" value="Genome"/>
</dbReference>
<feature type="compositionally biased region" description="Pro residues" evidence="1">
    <location>
        <begin position="141"/>
        <end position="150"/>
    </location>
</feature>